<keyword evidence="2" id="KW-0479">Metal-binding</keyword>
<dbReference type="GO" id="GO:0006351">
    <property type="term" value="P:DNA-templated transcription"/>
    <property type="evidence" value="ECO:0007669"/>
    <property type="project" value="InterPro"/>
</dbReference>
<protein>
    <recommendedName>
        <fullName evidence="5">Zn(2)-C6 fungal-type domain-containing protein</fullName>
    </recommendedName>
</protein>
<proteinExistence type="predicted"/>
<evidence type="ECO:0000256" key="4">
    <source>
        <dbReference type="SAM" id="MobiDB-lite"/>
    </source>
</evidence>
<dbReference type="Proteomes" id="UP000799428">
    <property type="component" value="Unassembled WGS sequence"/>
</dbReference>
<dbReference type="InterPro" id="IPR007219">
    <property type="entry name" value="XnlR_reg_dom"/>
</dbReference>
<keyword evidence="3" id="KW-0539">Nucleus</keyword>
<reference evidence="6" key="1">
    <citation type="journal article" date="2020" name="Stud. Mycol.">
        <title>101 Dothideomycetes genomes: a test case for predicting lifestyles and emergence of pathogens.</title>
        <authorList>
            <person name="Haridas S."/>
            <person name="Albert R."/>
            <person name="Binder M."/>
            <person name="Bloem J."/>
            <person name="Labutti K."/>
            <person name="Salamov A."/>
            <person name="Andreopoulos B."/>
            <person name="Baker S."/>
            <person name="Barry K."/>
            <person name="Bills G."/>
            <person name="Bluhm B."/>
            <person name="Cannon C."/>
            <person name="Castanera R."/>
            <person name="Culley D."/>
            <person name="Daum C."/>
            <person name="Ezra D."/>
            <person name="Gonzalez J."/>
            <person name="Henrissat B."/>
            <person name="Kuo A."/>
            <person name="Liang C."/>
            <person name="Lipzen A."/>
            <person name="Lutzoni F."/>
            <person name="Magnuson J."/>
            <person name="Mondo S."/>
            <person name="Nolan M."/>
            <person name="Ohm R."/>
            <person name="Pangilinan J."/>
            <person name="Park H.-J."/>
            <person name="Ramirez L."/>
            <person name="Alfaro M."/>
            <person name="Sun H."/>
            <person name="Tritt A."/>
            <person name="Yoshinaga Y."/>
            <person name="Zwiers L.-H."/>
            <person name="Turgeon B."/>
            <person name="Goodwin S."/>
            <person name="Spatafora J."/>
            <person name="Crous P."/>
            <person name="Grigoriev I."/>
        </authorList>
    </citation>
    <scope>NUCLEOTIDE SEQUENCE</scope>
    <source>
        <strain evidence="6">CBS 279.74</strain>
    </source>
</reference>
<dbReference type="AlphaFoldDB" id="A0A6G1JUU5"/>
<dbReference type="PROSITE" id="PS50048">
    <property type="entry name" value="ZN2_CY6_FUNGAL_2"/>
    <property type="match status" value="1"/>
</dbReference>
<dbReference type="InterPro" id="IPR050613">
    <property type="entry name" value="Sec_Metabolite_Reg"/>
</dbReference>
<dbReference type="SUPFAM" id="SSF57701">
    <property type="entry name" value="Zn2/Cys6 DNA-binding domain"/>
    <property type="match status" value="1"/>
</dbReference>
<evidence type="ECO:0000256" key="1">
    <source>
        <dbReference type="ARBA" id="ARBA00004123"/>
    </source>
</evidence>
<accession>A0A6G1JUU5</accession>
<dbReference type="Pfam" id="PF00172">
    <property type="entry name" value="Zn_clus"/>
    <property type="match status" value="1"/>
</dbReference>
<dbReference type="PANTHER" id="PTHR31001:SF49">
    <property type="entry name" value="ZN(II)2CYS6 TRANSCRIPTION FACTOR (EUROFUNG)"/>
    <property type="match status" value="1"/>
</dbReference>
<dbReference type="PANTHER" id="PTHR31001">
    <property type="entry name" value="UNCHARACTERIZED TRANSCRIPTIONAL REGULATORY PROTEIN"/>
    <property type="match status" value="1"/>
</dbReference>
<dbReference type="CDD" id="cd12148">
    <property type="entry name" value="fungal_TF_MHR"/>
    <property type="match status" value="1"/>
</dbReference>
<dbReference type="Gene3D" id="4.10.240.10">
    <property type="entry name" value="Zn(2)-C6 fungal-type DNA-binding domain"/>
    <property type="match status" value="1"/>
</dbReference>
<dbReference type="OrthoDB" id="9996127at2759"/>
<dbReference type="GO" id="GO:0005634">
    <property type="term" value="C:nucleus"/>
    <property type="evidence" value="ECO:0007669"/>
    <property type="project" value="UniProtKB-SubCell"/>
</dbReference>
<feature type="compositionally biased region" description="Acidic residues" evidence="4">
    <location>
        <begin position="168"/>
        <end position="184"/>
    </location>
</feature>
<dbReference type="EMBL" id="MU005784">
    <property type="protein sequence ID" value="KAF2703937.1"/>
    <property type="molecule type" value="Genomic_DNA"/>
</dbReference>
<comment type="subcellular location">
    <subcellularLocation>
        <location evidence="1">Nucleus</location>
    </subcellularLocation>
</comment>
<dbReference type="GO" id="GO:0000981">
    <property type="term" value="F:DNA-binding transcription factor activity, RNA polymerase II-specific"/>
    <property type="evidence" value="ECO:0007669"/>
    <property type="project" value="InterPro"/>
</dbReference>
<evidence type="ECO:0000313" key="6">
    <source>
        <dbReference type="EMBL" id="KAF2703937.1"/>
    </source>
</evidence>
<sequence>MPEMTPSTSSEATLGSNDAFITPRADVLGRIPIKRVRPQLSCTPCRQGKLKCNREHPICDQCSRRARHDACHYVPPPARNKQAQNMRGRLKNLESLVVNLINQKSQELEPTTMNETVFATSQQAQVVPAQTFGQLRISHAGTETKTNYVGAGHWSSLLKEIEEVKDSLEDDDDDGEEDPQEEQWDDYEARSTVTFGMPKPITKAQLIQEMPPKEEVDRLMPLWFNSADPLLYIIHAPTFQEEYRQFWKDPNSVSVMWIALLYSAMALAIILGPRNPDLIAYAGAHTNSNDRIDYPSASVNRYQQLASSALVLADIAKCQPNTVEALMIYGECEFLRRDDHHSKIWLMHGVVLRVAMRMGYHRDPNAFSSMPPFVGEMRRRVWHVLNMMDVLISFAIGLPSLVRRVESDVRAPRNLYDSDISPKMTKLPQARPLTEVTPGMYTIAKSRICVIFAEAAEHSQKVTPPKHSVIMELDKRLENAQTLIPDGMKVRPMEDCITEAPTLIMARFNIVLLYLKTRVVLHRNYLTAGQTNPMFSESRDICVKSALKILEYQKIIFHACEPGGQLHKVWWYMSSLQTYDYLLAAMVLCLELNHLRAINDTTSKAQKLLEVIETTHDIWSNYPNRFRETC</sequence>
<evidence type="ECO:0000259" key="5">
    <source>
        <dbReference type="PROSITE" id="PS50048"/>
    </source>
</evidence>
<dbReference type="Pfam" id="PF04082">
    <property type="entry name" value="Fungal_trans"/>
    <property type="match status" value="1"/>
</dbReference>
<feature type="domain" description="Zn(2)-C6 fungal-type" evidence="5">
    <location>
        <begin position="41"/>
        <end position="73"/>
    </location>
</feature>
<dbReference type="CDD" id="cd00067">
    <property type="entry name" value="GAL4"/>
    <property type="match status" value="1"/>
</dbReference>
<feature type="region of interest" description="Disordered" evidence="4">
    <location>
        <begin position="165"/>
        <end position="184"/>
    </location>
</feature>
<dbReference type="SMART" id="SM00906">
    <property type="entry name" value="Fungal_trans"/>
    <property type="match status" value="1"/>
</dbReference>
<evidence type="ECO:0000313" key="7">
    <source>
        <dbReference type="Proteomes" id="UP000799428"/>
    </source>
</evidence>
<dbReference type="PROSITE" id="PS00463">
    <property type="entry name" value="ZN2_CY6_FUNGAL_1"/>
    <property type="match status" value="1"/>
</dbReference>
<dbReference type="InterPro" id="IPR001138">
    <property type="entry name" value="Zn2Cys6_DnaBD"/>
</dbReference>
<organism evidence="6 7">
    <name type="scientific">Pleomassaria siparia CBS 279.74</name>
    <dbReference type="NCBI Taxonomy" id="1314801"/>
    <lineage>
        <taxon>Eukaryota</taxon>
        <taxon>Fungi</taxon>
        <taxon>Dikarya</taxon>
        <taxon>Ascomycota</taxon>
        <taxon>Pezizomycotina</taxon>
        <taxon>Dothideomycetes</taxon>
        <taxon>Pleosporomycetidae</taxon>
        <taxon>Pleosporales</taxon>
        <taxon>Pleomassariaceae</taxon>
        <taxon>Pleomassaria</taxon>
    </lineage>
</organism>
<dbReference type="InterPro" id="IPR036864">
    <property type="entry name" value="Zn2-C6_fun-type_DNA-bd_sf"/>
</dbReference>
<evidence type="ECO:0000256" key="3">
    <source>
        <dbReference type="ARBA" id="ARBA00023242"/>
    </source>
</evidence>
<dbReference type="GO" id="GO:0003677">
    <property type="term" value="F:DNA binding"/>
    <property type="evidence" value="ECO:0007669"/>
    <property type="project" value="InterPro"/>
</dbReference>
<name>A0A6G1JUU5_9PLEO</name>
<gene>
    <name evidence="6" type="ORF">K504DRAFT_166951</name>
</gene>
<evidence type="ECO:0000256" key="2">
    <source>
        <dbReference type="ARBA" id="ARBA00022723"/>
    </source>
</evidence>
<dbReference type="SMART" id="SM00066">
    <property type="entry name" value="GAL4"/>
    <property type="match status" value="1"/>
</dbReference>
<dbReference type="GO" id="GO:0008270">
    <property type="term" value="F:zinc ion binding"/>
    <property type="evidence" value="ECO:0007669"/>
    <property type="project" value="InterPro"/>
</dbReference>
<keyword evidence="7" id="KW-1185">Reference proteome</keyword>